<evidence type="ECO:0000256" key="1">
    <source>
        <dbReference type="SAM" id="MobiDB-lite"/>
    </source>
</evidence>
<feature type="compositionally biased region" description="Basic residues" evidence="1">
    <location>
        <begin position="52"/>
        <end position="71"/>
    </location>
</feature>
<evidence type="ECO:0000313" key="2">
    <source>
        <dbReference type="EMBL" id="OWK56769.1"/>
    </source>
</evidence>
<sequence>MEAGGHGEGSAGPGGARGALRDRSTAGRNPRGPLADPAFPLTGQEAEAGGHGGHKKKHKKHKKKHKKRHHHEAGPAPGPEPPRQPRLRLRIKLGGQILGTKSVPTFTVVPERPRSPSPSPLLAGDEEEPSVPIEQYRAWLGE</sequence>
<reference evidence="2 3" key="1">
    <citation type="submission" date="2017-05" db="EMBL/GenBank/DDBJ databases">
        <title>Genome of assembly of the Bengalese finch, Lonchura striata domestica.</title>
        <authorList>
            <person name="Colquitt B.M."/>
            <person name="Brainard M.S."/>
        </authorList>
    </citation>
    <scope>NUCLEOTIDE SEQUENCE [LARGE SCALE GENOMIC DNA]</scope>
    <source>
        <strain evidence="2">White83orange57</strain>
    </source>
</reference>
<dbReference type="Proteomes" id="UP000197619">
    <property type="component" value="Unassembled WGS sequence"/>
</dbReference>
<gene>
    <name evidence="2" type="primary">INO80B</name>
    <name evidence="2" type="ORF">RLOC_00006906</name>
</gene>
<name>A0A218USQ5_9PASE</name>
<organism evidence="2 3">
    <name type="scientific">Lonchura striata</name>
    <name type="common">white-rumped munia</name>
    <dbReference type="NCBI Taxonomy" id="40157"/>
    <lineage>
        <taxon>Eukaryota</taxon>
        <taxon>Metazoa</taxon>
        <taxon>Chordata</taxon>
        <taxon>Craniata</taxon>
        <taxon>Vertebrata</taxon>
        <taxon>Euteleostomi</taxon>
        <taxon>Archelosauria</taxon>
        <taxon>Archosauria</taxon>
        <taxon>Dinosauria</taxon>
        <taxon>Saurischia</taxon>
        <taxon>Theropoda</taxon>
        <taxon>Coelurosauria</taxon>
        <taxon>Aves</taxon>
        <taxon>Neognathae</taxon>
        <taxon>Neoaves</taxon>
        <taxon>Telluraves</taxon>
        <taxon>Australaves</taxon>
        <taxon>Passeriformes</taxon>
        <taxon>Passeroidea</taxon>
        <taxon>Estrildidae</taxon>
        <taxon>Estrildinae</taxon>
        <taxon>Lonchura</taxon>
    </lineage>
</organism>
<protein>
    <submittedName>
        <fullName evidence="2">INO80 complex subunit B</fullName>
    </submittedName>
</protein>
<dbReference type="EMBL" id="MUZQ01000149">
    <property type="protein sequence ID" value="OWK56769.1"/>
    <property type="molecule type" value="Genomic_DNA"/>
</dbReference>
<keyword evidence="3" id="KW-1185">Reference proteome</keyword>
<comment type="caution">
    <text evidence="2">The sequence shown here is derived from an EMBL/GenBank/DDBJ whole genome shotgun (WGS) entry which is preliminary data.</text>
</comment>
<feature type="non-terminal residue" evidence="2">
    <location>
        <position position="142"/>
    </location>
</feature>
<proteinExistence type="predicted"/>
<dbReference type="AlphaFoldDB" id="A0A218USQ5"/>
<accession>A0A218USQ5</accession>
<feature type="compositionally biased region" description="Gly residues" evidence="1">
    <location>
        <begin position="1"/>
        <end position="17"/>
    </location>
</feature>
<feature type="region of interest" description="Disordered" evidence="1">
    <location>
        <begin position="1"/>
        <end position="132"/>
    </location>
</feature>
<evidence type="ECO:0000313" key="3">
    <source>
        <dbReference type="Proteomes" id="UP000197619"/>
    </source>
</evidence>